<dbReference type="EMBL" id="JBHSTP010000004">
    <property type="protein sequence ID" value="MFC6357449.1"/>
    <property type="molecule type" value="Genomic_DNA"/>
</dbReference>
<sequence length="95" mass="10891">MPDHDFAHEPDARRYVMREGDRLVGVLDYSILGNTIALTRAFTQPPFRGHGYAAELVEFAVDDLETSTAYRIVPNCWYVAAWFERHPEHAALLSR</sequence>
<dbReference type="PANTHER" id="PTHR31435:SF9">
    <property type="entry name" value="PROTEIN NATD1"/>
    <property type="match status" value="1"/>
</dbReference>
<keyword evidence="4" id="KW-1185">Reference proteome</keyword>
<dbReference type="SUPFAM" id="SSF55729">
    <property type="entry name" value="Acyl-CoA N-acyltransferases (Nat)"/>
    <property type="match status" value="1"/>
</dbReference>
<dbReference type="GO" id="GO:0016746">
    <property type="term" value="F:acyltransferase activity"/>
    <property type="evidence" value="ECO:0007669"/>
    <property type="project" value="UniProtKB-KW"/>
</dbReference>
<dbReference type="Pfam" id="PF14542">
    <property type="entry name" value="Acetyltransf_CG"/>
    <property type="match status" value="1"/>
</dbReference>
<keyword evidence="3" id="KW-0012">Acyltransferase</keyword>
<dbReference type="PROSITE" id="PS51729">
    <property type="entry name" value="GNAT_YJDJ"/>
    <property type="match status" value="1"/>
</dbReference>
<evidence type="ECO:0000313" key="4">
    <source>
        <dbReference type="Proteomes" id="UP001596306"/>
    </source>
</evidence>
<dbReference type="CDD" id="cd04301">
    <property type="entry name" value="NAT_SF"/>
    <property type="match status" value="1"/>
</dbReference>
<dbReference type="RefSeq" id="WP_386733267.1">
    <property type="nucleotide sequence ID" value="NZ_JBHSTP010000004.1"/>
</dbReference>
<protein>
    <submittedName>
        <fullName evidence="3">GNAT family N-acetyltransferase</fullName>
        <ecNumber evidence="3">2.3.1.-</ecNumber>
    </submittedName>
</protein>
<dbReference type="Gene3D" id="3.40.630.30">
    <property type="match status" value="1"/>
</dbReference>
<feature type="domain" description="N-acetyltransferase" evidence="1">
    <location>
        <begin position="1"/>
        <end position="95"/>
    </location>
</feature>
<dbReference type="InterPro" id="IPR031165">
    <property type="entry name" value="GNAT_YJDJ"/>
</dbReference>
<gene>
    <name evidence="3" type="ORF">ACFQB0_15165</name>
</gene>
<comment type="caution">
    <text evidence="3">The sequence shown here is derived from an EMBL/GenBank/DDBJ whole genome shotgun (WGS) entry which is preliminary data.</text>
</comment>
<organism evidence="3 4">
    <name type="scientific">Luethyella okanaganae</name>
    <dbReference type="NCBI Taxonomy" id="69372"/>
    <lineage>
        <taxon>Bacteria</taxon>
        <taxon>Bacillati</taxon>
        <taxon>Actinomycetota</taxon>
        <taxon>Actinomycetes</taxon>
        <taxon>Micrococcales</taxon>
        <taxon>Microbacteriaceae</taxon>
        <taxon>Luethyella</taxon>
    </lineage>
</organism>
<dbReference type="PANTHER" id="PTHR31435">
    <property type="entry name" value="PROTEIN NATD1"/>
    <property type="match status" value="1"/>
</dbReference>
<proteinExistence type="predicted"/>
<dbReference type="PROSITE" id="PS51186">
    <property type="entry name" value="GNAT"/>
    <property type="match status" value="1"/>
</dbReference>
<evidence type="ECO:0000259" key="2">
    <source>
        <dbReference type="PROSITE" id="PS51729"/>
    </source>
</evidence>
<dbReference type="Proteomes" id="UP001596306">
    <property type="component" value="Unassembled WGS sequence"/>
</dbReference>
<reference evidence="4" key="1">
    <citation type="journal article" date="2019" name="Int. J. Syst. Evol. Microbiol.">
        <title>The Global Catalogue of Microorganisms (GCM) 10K type strain sequencing project: providing services to taxonomists for standard genome sequencing and annotation.</title>
        <authorList>
            <consortium name="The Broad Institute Genomics Platform"/>
            <consortium name="The Broad Institute Genome Sequencing Center for Infectious Disease"/>
            <person name="Wu L."/>
            <person name="Ma J."/>
        </authorList>
    </citation>
    <scope>NUCLEOTIDE SEQUENCE [LARGE SCALE GENOMIC DNA]</scope>
    <source>
        <strain evidence="4">CCUG 43304</strain>
    </source>
</reference>
<dbReference type="InterPro" id="IPR045057">
    <property type="entry name" value="Gcn5-rel_NAT"/>
</dbReference>
<dbReference type="EC" id="2.3.1.-" evidence="3"/>
<accession>A0ABW1VHL9</accession>
<keyword evidence="3" id="KW-0808">Transferase</keyword>
<evidence type="ECO:0000259" key="1">
    <source>
        <dbReference type="PROSITE" id="PS51186"/>
    </source>
</evidence>
<name>A0ABW1VHL9_9MICO</name>
<evidence type="ECO:0000313" key="3">
    <source>
        <dbReference type="EMBL" id="MFC6357449.1"/>
    </source>
</evidence>
<dbReference type="InterPro" id="IPR016181">
    <property type="entry name" value="Acyl_CoA_acyltransferase"/>
</dbReference>
<dbReference type="InterPro" id="IPR000182">
    <property type="entry name" value="GNAT_dom"/>
</dbReference>
<feature type="domain" description="N-acetyltransferase" evidence="2">
    <location>
        <begin position="7"/>
        <end position="94"/>
    </location>
</feature>